<evidence type="ECO:0000256" key="10">
    <source>
        <dbReference type="SAM" id="Phobius"/>
    </source>
</evidence>
<keyword evidence="5 10" id="KW-0812">Transmembrane</keyword>
<evidence type="ECO:0000256" key="8">
    <source>
        <dbReference type="ARBA" id="ARBA00023010"/>
    </source>
</evidence>
<reference evidence="11 12" key="1">
    <citation type="submission" date="2019-01" db="EMBL/GenBank/DDBJ databases">
        <authorList>
            <consortium name="Pathogen Informatics"/>
        </authorList>
    </citation>
    <scope>NUCLEOTIDE SEQUENCE [LARGE SCALE GENOMIC DNA]</scope>
    <source>
        <strain evidence="11 12">NCTC10183</strain>
    </source>
</reference>
<evidence type="ECO:0000256" key="3">
    <source>
        <dbReference type="ARBA" id="ARBA00022448"/>
    </source>
</evidence>
<dbReference type="PANTHER" id="PTHR33909">
    <property type="entry name" value="SEC TRANSLOCON ACCESSORY COMPLEX SUBUNIT YAJC"/>
    <property type="match status" value="1"/>
</dbReference>
<keyword evidence="8" id="KW-0811">Translocation</keyword>
<keyword evidence="12" id="KW-1185">Reference proteome</keyword>
<keyword evidence="9 10" id="KW-0472">Membrane</keyword>
<dbReference type="RefSeq" id="WP_129620114.1">
    <property type="nucleotide sequence ID" value="NZ_LR214950.1"/>
</dbReference>
<evidence type="ECO:0000256" key="4">
    <source>
        <dbReference type="ARBA" id="ARBA00022475"/>
    </source>
</evidence>
<sequence length="134" mass="14994">MIHAFFEQATQAASAATNTGGNYSPLLIAFFVLGGIFAFLFLAFVICQLFVFPILRKKKMEKDEETKLALLKKIKPGDEVLLASGIFGEVTEKQGQIYFIKIADKTVVKVNRNYIIGYFNEKIAQEVHANKKGK</sequence>
<dbReference type="AlphaFoldDB" id="A0A449A2L4"/>
<evidence type="ECO:0000256" key="5">
    <source>
        <dbReference type="ARBA" id="ARBA00022692"/>
    </source>
</evidence>
<evidence type="ECO:0000313" key="12">
    <source>
        <dbReference type="Proteomes" id="UP000290568"/>
    </source>
</evidence>
<evidence type="ECO:0000256" key="2">
    <source>
        <dbReference type="ARBA" id="ARBA00006742"/>
    </source>
</evidence>
<accession>A0A449A2L4</accession>
<keyword evidence="4" id="KW-1003">Cell membrane</keyword>
<evidence type="ECO:0000256" key="9">
    <source>
        <dbReference type="ARBA" id="ARBA00023136"/>
    </source>
</evidence>
<dbReference type="Pfam" id="PF02699">
    <property type="entry name" value="YajC"/>
    <property type="match status" value="1"/>
</dbReference>
<dbReference type="EMBL" id="LR214950">
    <property type="protein sequence ID" value="VEU58444.1"/>
    <property type="molecule type" value="Genomic_DNA"/>
</dbReference>
<comment type="subcellular location">
    <subcellularLocation>
        <location evidence="1">Cell membrane</location>
        <topology evidence="1">Single-pass membrane protein</topology>
    </subcellularLocation>
</comment>
<evidence type="ECO:0000256" key="7">
    <source>
        <dbReference type="ARBA" id="ARBA00022989"/>
    </source>
</evidence>
<organism evidence="11 12">
    <name type="scientific">Mycoplasmopsis gallinacea</name>
    <dbReference type="NCBI Taxonomy" id="29556"/>
    <lineage>
        <taxon>Bacteria</taxon>
        <taxon>Bacillati</taxon>
        <taxon>Mycoplasmatota</taxon>
        <taxon>Mycoplasmoidales</taxon>
        <taxon>Metamycoplasmataceae</taxon>
        <taxon>Mycoplasmopsis</taxon>
    </lineage>
</organism>
<feature type="transmembrane region" description="Helical" evidence="10">
    <location>
        <begin position="26"/>
        <end position="52"/>
    </location>
</feature>
<evidence type="ECO:0000256" key="6">
    <source>
        <dbReference type="ARBA" id="ARBA00022927"/>
    </source>
</evidence>
<comment type="similarity">
    <text evidence="2">Belongs to the YajC family.</text>
</comment>
<dbReference type="InterPro" id="IPR003849">
    <property type="entry name" value="Preprotein_translocase_YajC"/>
</dbReference>
<dbReference type="Proteomes" id="UP000290568">
    <property type="component" value="Chromosome"/>
</dbReference>
<protein>
    <submittedName>
        <fullName evidence="11">Probable preprotein translocase, YajC subunit</fullName>
    </submittedName>
</protein>
<dbReference type="SMART" id="SM01323">
    <property type="entry name" value="YajC"/>
    <property type="match status" value="1"/>
</dbReference>
<keyword evidence="7 10" id="KW-1133">Transmembrane helix</keyword>
<dbReference type="GO" id="GO:0005886">
    <property type="term" value="C:plasma membrane"/>
    <property type="evidence" value="ECO:0007669"/>
    <property type="project" value="UniProtKB-SubCell"/>
</dbReference>
<keyword evidence="6" id="KW-0653">Protein transport</keyword>
<proteinExistence type="inferred from homology"/>
<dbReference type="OrthoDB" id="399322at2"/>
<gene>
    <name evidence="11" type="primary">yajC</name>
    <name evidence="11" type="ORF">NCTC10183_00197</name>
</gene>
<evidence type="ECO:0000256" key="1">
    <source>
        <dbReference type="ARBA" id="ARBA00004162"/>
    </source>
</evidence>
<dbReference type="GO" id="GO:0015031">
    <property type="term" value="P:protein transport"/>
    <property type="evidence" value="ECO:0007669"/>
    <property type="project" value="UniProtKB-KW"/>
</dbReference>
<evidence type="ECO:0000313" key="11">
    <source>
        <dbReference type="EMBL" id="VEU58444.1"/>
    </source>
</evidence>
<name>A0A449A2L4_9BACT</name>
<dbReference type="PANTHER" id="PTHR33909:SF1">
    <property type="entry name" value="SEC TRANSLOCON ACCESSORY COMPLEX SUBUNIT YAJC"/>
    <property type="match status" value="1"/>
</dbReference>
<keyword evidence="3" id="KW-0813">Transport</keyword>